<proteinExistence type="predicted"/>
<reference evidence="2 3" key="1">
    <citation type="submission" date="2023-10" db="EMBL/GenBank/DDBJ databases">
        <title>Genomes of two closely related lineages of the louse Polyplax serrata with different host specificities.</title>
        <authorList>
            <person name="Martinu J."/>
            <person name="Tarabai H."/>
            <person name="Stefka J."/>
            <person name="Hypsa V."/>
        </authorList>
    </citation>
    <scope>NUCLEOTIDE SEQUENCE [LARGE SCALE GENOMIC DNA]</scope>
    <source>
        <strain evidence="2">HR10_N</strain>
    </source>
</reference>
<organism evidence="2 3">
    <name type="scientific">Polyplax serrata</name>
    <name type="common">Common mouse louse</name>
    <dbReference type="NCBI Taxonomy" id="468196"/>
    <lineage>
        <taxon>Eukaryota</taxon>
        <taxon>Metazoa</taxon>
        <taxon>Ecdysozoa</taxon>
        <taxon>Arthropoda</taxon>
        <taxon>Hexapoda</taxon>
        <taxon>Insecta</taxon>
        <taxon>Pterygota</taxon>
        <taxon>Neoptera</taxon>
        <taxon>Paraneoptera</taxon>
        <taxon>Psocodea</taxon>
        <taxon>Troctomorpha</taxon>
        <taxon>Phthiraptera</taxon>
        <taxon>Anoplura</taxon>
        <taxon>Polyplacidae</taxon>
        <taxon>Polyplax</taxon>
    </lineage>
</organism>
<dbReference type="Proteomes" id="UP001372834">
    <property type="component" value="Unassembled WGS sequence"/>
</dbReference>
<sequence length="926" mass="106238">MKYRDLFSLDACLTLSTVRNFPLSARCYGGKELLDDLHPSYDHLVGSEALPEQQHNSIEQVQSKAESSEESQASLGNDRLLEKTINQNNDEGLVPPPPPPQISEKAEDKRVFDLDEIANILMQKNIKGNVNCIVEKRRNEELVDHAPMFLNLPSANLPFGLNITTPPRLQHLTGERMIVICKGDEDEEKDTSDEGSNENDKAEELQPIIFPLPNHLLNQVQQIPQIIPLSSILQHIQQQQQPQPVRQIALPQQIPVQQLPVQQIPIQQIPVQQIQLQQVPVQQIQMQPIQVQQAPVHRIPVPHFQPLQQQQIPQQLIIHQQMMAEQQRLQQLQQQQAQQQQQQQQQPIFLPQNIFVPQRPQQNQQNIPVRQEIIPLKEIAINQNRIPVNHVFHHRVPINPMAVNDIPISRMQITHLPMRAEAQTKEEPVPVHHLLPPQAQQFQAENFRQEEPRFNEQPMPFFPRHPNQIRPLPVEVNDPGVLRMPGSIAQEQREQFPMPPRANPMFPNNIDREREPDFVENRAFRPLTVDVRPRGQSREPMLPEISKIIPFNYERRPMDSGRKIRFPDMADSEEVRENRLPIITQITKIIPIRLEKAESQKPEQQMDEAPVNVPQKNEEVPEIKLEKMPPRPFPIPINAILDMIFKGIRPLMGNRGHPFPIPIDIKIERIENKPMGLFDNPFKMIKMEEENSAEEEEEESQPQQAEDKNEQEEEDETEKDGAVEAKVERVEVFNEEQENGHPIPIPADAQDPQVFKLEEQNKKSSQGNDQSSFDEQAFLPNGQGRGARVFPIPQIMKEAEIFSVFDAKVDQAKNAETAEVPVESSMTVSNGENEKVQEGAEQRQGRFMDYPPTPILNFFPISENKAAAKEVKPEPVNFVTPQARSLKLYPVTDSAVKSEEVKPEMPESSVEETRPHCEYIPKSKSS</sequence>
<feature type="compositionally biased region" description="Basic and acidic residues" evidence="1">
    <location>
        <begin position="896"/>
        <end position="926"/>
    </location>
</feature>
<name>A0AAN8RYR0_POLSC</name>
<feature type="region of interest" description="Disordered" evidence="1">
    <location>
        <begin position="816"/>
        <end position="849"/>
    </location>
</feature>
<feature type="compositionally biased region" description="Polar residues" evidence="1">
    <location>
        <begin position="763"/>
        <end position="774"/>
    </location>
</feature>
<accession>A0AAN8RYR0</accession>
<feature type="region of interest" description="Disordered" evidence="1">
    <location>
        <begin position="895"/>
        <end position="926"/>
    </location>
</feature>
<feature type="compositionally biased region" description="Acidic residues" evidence="1">
    <location>
        <begin position="709"/>
        <end position="718"/>
    </location>
</feature>
<feature type="region of interest" description="Disordered" evidence="1">
    <location>
        <begin position="759"/>
        <end position="785"/>
    </location>
</feature>
<comment type="caution">
    <text evidence="2">The sequence shown here is derived from an EMBL/GenBank/DDBJ whole genome shotgun (WGS) entry which is preliminary data.</text>
</comment>
<evidence type="ECO:0000256" key="1">
    <source>
        <dbReference type="SAM" id="MobiDB-lite"/>
    </source>
</evidence>
<evidence type="ECO:0000313" key="2">
    <source>
        <dbReference type="EMBL" id="KAK6617092.1"/>
    </source>
</evidence>
<feature type="region of interest" description="Disordered" evidence="1">
    <location>
        <begin position="689"/>
        <end position="725"/>
    </location>
</feature>
<evidence type="ECO:0000313" key="3">
    <source>
        <dbReference type="Proteomes" id="UP001372834"/>
    </source>
</evidence>
<feature type="compositionally biased region" description="Basic and acidic residues" evidence="1">
    <location>
        <begin position="832"/>
        <end position="846"/>
    </location>
</feature>
<dbReference type="EMBL" id="JAWJWE010000045">
    <property type="protein sequence ID" value="KAK6617092.1"/>
    <property type="molecule type" value="Genomic_DNA"/>
</dbReference>
<gene>
    <name evidence="2" type="ORF">RUM43_014694</name>
</gene>
<protein>
    <submittedName>
        <fullName evidence="2">Uncharacterized protein</fullName>
    </submittedName>
</protein>
<dbReference type="AlphaFoldDB" id="A0AAN8RYR0"/>
<feature type="compositionally biased region" description="Acidic residues" evidence="1">
    <location>
        <begin position="690"/>
        <end position="700"/>
    </location>
</feature>